<protein>
    <submittedName>
        <fullName evidence="2">Ssl1498 family light-harvesting-like protein</fullName>
    </submittedName>
</protein>
<name>A0ABU5UE63_9CYAN</name>
<keyword evidence="1" id="KW-0812">Transmembrane</keyword>
<evidence type="ECO:0000313" key="3">
    <source>
        <dbReference type="Proteomes" id="UP001302120"/>
    </source>
</evidence>
<dbReference type="Pfam" id="PF26394">
    <property type="entry name" value="Psb34"/>
    <property type="match status" value="1"/>
</dbReference>
<feature type="transmembrane region" description="Helical" evidence="1">
    <location>
        <begin position="34"/>
        <end position="55"/>
    </location>
</feature>
<reference evidence="2 3" key="1">
    <citation type="submission" date="2023-12" db="EMBL/GenBank/DDBJ databases">
        <title>Baltic Sea Cyanobacteria.</title>
        <authorList>
            <person name="Delbaje E."/>
            <person name="Fewer D.P."/>
            <person name="Shishido T.K."/>
        </authorList>
    </citation>
    <scope>NUCLEOTIDE SEQUENCE [LARGE SCALE GENOMIC DNA]</scope>
    <source>
        <strain evidence="2 3">UHCC-0300</strain>
    </source>
</reference>
<dbReference type="NCBIfam" id="NF033486">
    <property type="entry name" value="harvest_ssl1498"/>
    <property type="match status" value="1"/>
</dbReference>
<gene>
    <name evidence="2" type="ORF">VB620_08895</name>
</gene>
<keyword evidence="1" id="KW-1133">Transmembrane helix</keyword>
<dbReference type="InterPro" id="IPR048028">
    <property type="entry name" value="Psb34-like"/>
</dbReference>
<keyword evidence="3" id="KW-1185">Reference proteome</keyword>
<accession>A0ABU5UE63</accession>
<dbReference type="Proteomes" id="UP001302120">
    <property type="component" value="Unassembled WGS sequence"/>
</dbReference>
<evidence type="ECO:0000313" key="2">
    <source>
        <dbReference type="EMBL" id="MEA5581454.1"/>
    </source>
</evidence>
<keyword evidence="1" id="KW-0472">Membrane</keyword>
<evidence type="ECO:0000256" key="1">
    <source>
        <dbReference type="SAM" id="Phobius"/>
    </source>
</evidence>
<organism evidence="2 3">
    <name type="scientific">Nodularia harveyana UHCC-0300</name>
    <dbReference type="NCBI Taxonomy" id="2974287"/>
    <lineage>
        <taxon>Bacteria</taxon>
        <taxon>Bacillati</taxon>
        <taxon>Cyanobacteriota</taxon>
        <taxon>Cyanophyceae</taxon>
        <taxon>Nostocales</taxon>
        <taxon>Nodulariaceae</taxon>
        <taxon>Nodularia</taxon>
    </lineage>
</organism>
<dbReference type="EMBL" id="JAYGHG010000010">
    <property type="protein sequence ID" value="MEA5581454.1"/>
    <property type="molecule type" value="Genomic_DNA"/>
</dbReference>
<sequence length="56" mass="6343">MYTTIDETGVLNNYASEPQMYYASYPNQEQQRKYTMQAAFATLIVTTIILVALSVS</sequence>
<proteinExistence type="predicted"/>
<comment type="caution">
    <text evidence="2">The sequence shown here is derived from an EMBL/GenBank/DDBJ whole genome shotgun (WGS) entry which is preliminary data.</text>
</comment>
<dbReference type="RefSeq" id="WP_323195786.1">
    <property type="nucleotide sequence ID" value="NZ_JAYGHG010000010.1"/>
</dbReference>